<dbReference type="AlphaFoldDB" id="A0A6D2HKV1"/>
<keyword evidence="2" id="KW-1185">Reference proteome</keyword>
<gene>
    <name evidence="1" type="ORF">MERR_LOCUS3588</name>
</gene>
<reference evidence="1" key="1">
    <citation type="submission" date="2020-01" db="EMBL/GenBank/DDBJ databases">
        <authorList>
            <person name="Mishra B."/>
        </authorList>
    </citation>
    <scope>NUCLEOTIDE SEQUENCE [LARGE SCALE GENOMIC DNA]</scope>
</reference>
<organism evidence="1 2">
    <name type="scientific">Microthlaspi erraticum</name>
    <dbReference type="NCBI Taxonomy" id="1685480"/>
    <lineage>
        <taxon>Eukaryota</taxon>
        <taxon>Viridiplantae</taxon>
        <taxon>Streptophyta</taxon>
        <taxon>Embryophyta</taxon>
        <taxon>Tracheophyta</taxon>
        <taxon>Spermatophyta</taxon>
        <taxon>Magnoliopsida</taxon>
        <taxon>eudicotyledons</taxon>
        <taxon>Gunneridae</taxon>
        <taxon>Pentapetalae</taxon>
        <taxon>rosids</taxon>
        <taxon>malvids</taxon>
        <taxon>Brassicales</taxon>
        <taxon>Brassicaceae</taxon>
        <taxon>Coluteocarpeae</taxon>
        <taxon>Microthlaspi</taxon>
    </lineage>
</organism>
<dbReference type="EMBL" id="CACVBM020000222">
    <property type="protein sequence ID" value="CAA7016353.1"/>
    <property type="molecule type" value="Genomic_DNA"/>
</dbReference>
<sequence length="88" mass="9907">MFEVTEYDTSHPEDDSRSSLSNCFSSCGGVTEVVLFPNKHGLISANMPSYLFMEKALKRRPCNLVEVITWCPFTCDAMQPPLSCVSFY</sequence>
<comment type="caution">
    <text evidence="1">The sequence shown here is derived from an EMBL/GenBank/DDBJ whole genome shotgun (WGS) entry which is preliminary data.</text>
</comment>
<evidence type="ECO:0000313" key="2">
    <source>
        <dbReference type="Proteomes" id="UP000467841"/>
    </source>
</evidence>
<accession>A0A6D2HKV1</accession>
<proteinExistence type="predicted"/>
<dbReference type="Proteomes" id="UP000467841">
    <property type="component" value="Unassembled WGS sequence"/>
</dbReference>
<protein>
    <submittedName>
        <fullName evidence="1">Uncharacterized protein</fullName>
    </submittedName>
</protein>
<evidence type="ECO:0000313" key="1">
    <source>
        <dbReference type="EMBL" id="CAA7016353.1"/>
    </source>
</evidence>
<name>A0A6D2HKV1_9BRAS</name>